<evidence type="ECO:0000313" key="4">
    <source>
        <dbReference type="Proteomes" id="UP000010475"/>
    </source>
</evidence>
<evidence type="ECO:0000256" key="2">
    <source>
        <dbReference type="SAM" id="SignalP"/>
    </source>
</evidence>
<dbReference type="HOGENOM" id="CLU_2536983_0_0_3"/>
<organism evidence="3 4">
    <name type="scientific">Cylindrospermum stagnale PCC 7417</name>
    <dbReference type="NCBI Taxonomy" id="56107"/>
    <lineage>
        <taxon>Bacteria</taxon>
        <taxon>Bacillati</taxon>
        <taxon>Cyanobacteriota</taxon>
        <taxon>Cyanophyceae</taxon>
        <taxon>Nostocales</taxon>
        <taxon>Nostocaceae</taxon>
        <taxon>Cylindrospermum</taxon>
    </lineage>
</organism>
<feature type="region of interest" description="Disordered" evidence="1">
    <location>
        <begin position="32"/>
        <end position="62"/>
    </location>
</feature>
<feature type="signal peptide" evidence="2">
    <location>
        <begin position="1"/>
        <end position="34"/>
    </location>
</feature>
<dbReference type="KEGG" id="csg:Cylst_1685"/>
<dbReference type="eggNOG" id="ENOG5031ZKC">
    <property type="taxonomic scope" value="Bacteria"/>
</dbReference>
<keyword evidence="4" id="KW-1185">Reference proteome</keyword>
<gene>
    <name evidence="3" type="ORF">Cylst_1685</name>
</gene>
<keyword evidence="2" id="KW-0732">Signal</keyword>
<protein>
    <submittedName>
        <fullName evidence="3">Uncharacterized protein</fullName>
    </submittedName>
</protein>
<dbReference type="AlphaFoldDB" id="K9WWQ7"/>
<evidence type="ECO:0000256" key="1">
    <source>
        <dbReference type="SAM" id="MobiDB-lite"/>
    </source>
</evidence>
<reference evidence="3 4" key="1">
    <citation type="submission" date="2012-06" db="EMBL/GenBank/DDBJ databases">
        <title>Finished chromosome of genome of Cylindrospermum stagnale PCC 7417.</title>
        <authorList>
            <consortium name="US DOE Joint Genome Institute"/>
            <person name="Gugger M."/>
            <person name="Coursin T."/>
            <person name="Rippka R."/>
            <person name="Tandeau De Marsac N."/>
            <person name="Huntemann M."/>
            <person name="Wei C.-L."/>
            <person name="Han J."/>
            <person name="Detter J.C."/>
            <person name="Han C."/>
            <person name="Tapia R."/>
            <person name="Chen A."/>
            <person name="Kyrpides N."/>
            <person name="Mavromatis K."/>
            <person name="Markowitz V."/>
            <person name="Szeto E."/>
            <person name="Ivanova N."/>
            <person name="Pagani I."/>
            <person name="Pati A."/>
            <person name="Goodwin L."/>
            <person name="Nordberg H.P."/>
            <person name="Cantor M.N."/>
            <person name="Hua S.X."/>
            <person name="Woyke T."/>
            <person name="Kerfeld C.A."/>
        </authorList>
    </citation>
    <scope>NUCLEOTIDE SEQUENCE [LARGE SCALE GENOMIC DNA]</scope>
    <source>
        <strain evidence="3 4">PCC 7417</strain>
    </source>
</reference>
<feature type="chain" id="PRO_5003938279" evidence="2">
    <location>
        <begin position="35"/>
        <end position="83"/>
    </location>
</feature>
<proteinExistence type="predicted"/>
<dbReference type="EMBL" id="CP003642">
    <property type="protein sequence ID" value="AFZ23957.1"/>
    <property type="molecule type" value="Genomic_DNA"/>
</dbReference>
<dbReference type="STRING" id="56107.Cylst_1685"/>
<sequence>MIHRKWLLHKLLDAKLLTSCILSMTLGLSQTALAGYQPPPDQKPPSGHSDSSGVRGVHNNRRATLTLLAPATYVGRTTLPPRR</sequence>
<dbReference type="Proteomes" id="UP000010475">
    <property type="component" value="Chromosome"/>
</dbReference>
<evidence type="ECO:0000313" key="3">
    <source>
        <dbReference type="EMBL" id="AFZ23957.1"/>
    </source>
</evidence>
<name>K9WWQ7_9NOST</name>
<accession>K9WWQ7</accession>